<dbReference type="OrthoDB" id="3785441at2"/>
<dbReference type="AlphaFoldDB" id="K0K926"/>
<proteinExistence type="predicted"/>
<dbReference type="HOGENOM" id="CLU_100184_2_0_11"/>
<reference evidence="2 3" key="1">
    <citation type="journal article" date="2012" name="BMC Genomics">
        <title>Complete genome sequence of Saccharothrix espanaensis DSM 44229T and comparison to the other completely sequenced Pseudonocardiaceae.</title>
        <authorList>
            <person name="Strobel T."/>
            <person name="Al-Dilaimi A."/>
            <person name="Blom J."/>
            <person name="Gessner A."/>
            <person name="Kalinowski J."/>
            <person name="Luzhetska M."/>
            <person name="Puhler A."/>
            <person name="Szczepanowski R."/>
            <person name="Bechthold A."/>
            <person name="Ruckert C."/>
        </authorList>
    </citation>
    <scope>NUCLEOTIDE SEQUENCE [LARGE SCALE GENOMIC DNA]</scope>
    <source>
        <strain evidence="3">ATCC 51144 / DSM 44229 / JCM 9112 / NBRC 15066 / NRRL 15764</strain>
    </source>
</reference>
<dbReference type="InterPro" id="IPR046036">
    <property type="entry name" value="DUF5994"/>
</dbReference>
<dbReference type="KEGG" id="sesp:BN6_58350"/>
<evidence type="ECO:0000256" key="1">
    <source>
        <dbReference type="SAM" id="MobiDB-lite"/>
    </source>
</evidence>
<feature type="region of interest" description="Disordered" evidence="1">
    <location>
        <begin position="158"/>
        <end position="179"/>
    </location>
</feature>
<accession>K0K926</accession>
<dbReference type="EMBL" id="HE804045">
    <property type="protein sequence ID" value="CCH33093.1"/>
    <property type="molecule type" value="Genomic_DNA"/>
</dbReference>
<keyword evidence="3" id="KW-1185">Reference proteome</keyword>
<sequence>MTSVPSTTPTTDRTRPPLRLSLKPPALPTGHVDGAWWPRSRDLAAELPALAEALADRLGVVARVVFAETFWGSTVPQVEVNAHPVALVGFAALDTDVVQVAGADRRHLDLLVIPPDAESPAAARALALAAADHTRLPARILAAAGISTTRAPVVVEHSPVHRTRHRTHTGGPERTRPAE</sequence>
<dbReference type="STRING" id="1179773.BN6_58350"/>
<evidence type="ECO:0000313" key="2">
    <source>
        <dbReference type="EMBL" id="CCH33093.1"/>
    </source>
</evidence>
<protein>
    <submittedName>
        <fullName evidence="2">Uncharacterized protein</fullName>
    </submittedName>
</protein>
<feature type="region of interest" description="Disordered" evidence="1">
    <location>
        <begin position="1"/>
        <end position="26"/>
    </location>
</feature>
<dbReference type="Pfam" id="PF19457">
    <property type="entry name" value="DUF5994"/>
    <property type="match status" value="1"/>
</dbReference>
<gene>
    <name evidence="2" type="ordered locus">BN6_58350</name>
</gene>
<dbReference type="eggNOG" id="ENOG5033GYC">
    <property type="taxonomic scope" value="Bacteria"/>
</dbReference>
<dbReference type="Proteomes" id="UP000006281">
    <property type="component" value="Chromosome"/>
</dbReference>
<name>K0K926_SACES</name>
<evidence type="ECO:0000313" key="3">
    <source>
        <dbReference type="Proteomes" id="UP000006281"/>
    </source>
</evidence>
<dbReference type="RefSeq" id="WP_015103204.1">
    <property type="nucleotide sequence ID" value="NC_019673.1"/>
</dbReference>
<feature type="compositionally biased region" description="Low complexity" evidence="1">
    <location>
        <begin position="1"/>
        <end position="22"/>
    </location>
</feature>
<dbReference type="PATRIC" id="fig|1179773.3.peg.5867"/>
<organism evidence="2 3">
    <name type="scientific">Saccharothrix espanaensis (strain ATCC 51144 / DSM 44229 / JCM 9112 / NBRC 15066 / NRRL 15764)</name>
    <dbReference type="NCBI Taxonomy" id="1179773"/>
    <lineage>
        <taxon>Bacteria</taxon>
        <taxon>Bacillati</taxon>
        <taxon>Actinomycetota</taxon>
        <taxon>Actinomycetes</taxon>
        <taxon>Pseudonocardiales</taxon>
        <taxon>Pseudonocardiaceae</taxon>
        <taxon>Saccharothrix</taxon>
    </lineage>
</organism>